<dbReference type="Proteomes" id="UP000425543">
    <property type="component" value="Segment"/>
</dbReference>
<dbReference type="GeneID" id="63026947"/>
<dbReference type="EMBL" id="MN586028">
    <property type="protein sequence ID" value="QGJ93563.1"/>
    <property type="molecule type" value="Genomic_DNA"/>
</dbReference>
<proteinExistence type="predicted"/>
<evidence type="ECO:0000313" key="2">
    <source>
        <dbReference type="Proteomes" id="UP000425543"/>
    </source>
</evidence>
<dbReference type="KEGG" id="vg:63026947"/>
<organism evidence="1 2">
    <name type="scientific">Gordonia phage MelBins</name>
    <dbReference type="NCBI Taxonomy" id="2656540"/>
    <lineage>
        <taxon>Viruses</taxon>
        <taxon>Duplodnaviria</taxon>
        <taxon>Heunggongvirae</taxon>
        <taxon>Uroviricota</taxon>
        <taxon>Caudoviricetes</taxon>
        <taxon>Stackebrandtviridae</taxon>
        <taxon>Schenleyvirinae</taxon>
        <taxon>Leonardvirus</taxon>
        <taxon>Leonardvirus melbins</taxon>
    </lineage>
</organism>
<keyword evidence="2" id="KW-1185">Reference proteome</keyword>
<evidence type="ECO:0008006" key="3">
    <source>
        <dbReference type="Google" id="ProtNLM"/>
    </source>
</evidence>
<sequence>MTTTQIAHQLNLDPAQITDAALAEITEMIGPAGRHARLTHTERAVARTILINHR</sequence>
<evidence type="ECO:0000313" key="1">
    <source>
        <dbReference type="EMBL" id="QGJ93563.1"/>
    </source>
</evidence>
<accession>A0A649VPH6</accession>
<protein>
    <recommendedName>
        <fullName evidence="3">Helix-turn-helix DNA binding domain protein</fullName>
    </recommendedName>
</protein>
<dbReference type="RefSeq" id="YP_010002397.1">
    <property type="nucleotide sequence ID" value="NC_053244.1"/>
</dbReference>
<reference evidence="1 2" key="1">
    <citation type="submission" date="2019-10" db="EMBL/GenBank/DDBJ databases">
        <authorList>
            <person name="Hernandez-Flores M.J."/>
            <person name="Aleman-Lozada M."/>
            <person name="Aponte-Olivieri F."/>
            <person name="Cruz-Velazquez M.A."/>
            <person name="Diaz-Melendez B.J."/>
            <person name="Jana-Martinez N.E."/>
            <person name="Medina-Santiago V."/>
            <person name="Mercado-Mulero C."/>
            <person name="Herrera-DelValle R.J."/>
            <person name="Ocasio-Caldero C.E."/>
            <person name="Silva-Martinez J.O."/>
            <person name="Fernandez-Martinez M."/>
            <person name="Vazquez E."/>
            <person name="Rubin M.R."/>
            <person name="Fryberger R.B."/>
            <person name="Garlena R.A."/>
            <person name="Russell D.A."/>
            <person name="Pope W.H."/>
            <person name="Jacobs-Sera D."/>
            <person name="Hatfull G.F."/>
        </authorList>
    </citation>
    <scope>NUCLEOTIDE SEQUENCE [LARGE SCALE GENOMIC DNA]</scope>
</reference>
<name>A0A649VPH6_9CAUD</name>
<gene>
    <name evidence="1" type="primary">9</name>
    <name evidence="1" type="ORF">SEA_MELBINS_9</name>
</gene>